<feature type="compositionally biased region" description="Basic and acidic residues" evidence="3">
    <location>
        <begin position="1255"/>
        <end position="1268"/>
    </location>
</feature>
<feature type="compositionally biased region" description="Polar residues" evidence="3">
    <location>
        <begin position="377"/>
        <end position="388"/>
    </location>
</feature>
<feature type="compositionally biased region" description="Basic and acidic residues" evidence="3">
    <location>
        <begin position="300"/>
        <end position="314"/>
    </location>
</feature>
<feature type="region of interest" description="Disordered" evidence="3">
    <location>
        <begin position="1941"/>
        <end position="1967"/>
    </location>
</feature>
<dbReference type="EMBL" id="JAUJDW010000054">
    <property type="protein sequence ID" value="KAK0645317.1"/>
    <property type="molecule type" value="Genomic_DNA"/>
</dbReference>
<feature type="compositionally biased region" description="Basic and acidic residues" evidence="3">
    <location>
        <begin position="1235"/>
        <end position="1245"/>
    </location>
</feature>
<evidence type="ECO:0000313" key="4">
    <source>
        <dbReference type="EMBL" id="KAK0645317.1"/>
    </source>
</evidence>
<feature type="compositionally biased region" description="Polar residues" evidence="3">
    <location>
        <begin position="199"/>
        <end position="220"/>
    </location>
</feature>
<feature type="compositionally biased region" description="Polar residues" evidence="3">
    <location>
        <begin position="650"/>
        <end position="660"/>
    </location>
</feature>
<dbReference type="InterPro" id="IPR032675">
    <property type="entry name" value="LRR_dom_sf"/>
</dbReference>
<feature type="compositionally biased region" description="Basic and acidic residues" evidence="3">
    <location>
        <begin position="128"/>
        <end position="137"/>
    </location>
</feature>
<feature type="compositionally biased region" description="Acidic residues" evidence="3">
    <location>
        <begin position="230"/>
        <end position="259"/>
    </location>
</feature>
<dbReference type="InterPro" id="IPR003591">
    <property type="entry name" value="Leu-rich_rpt_typical-subtyp"/>
</dbReference>
<keyword evidence="1" id="KW-0433">Leucine-rich repeat</keyword>
<feature type="compositionally biased region" description="Acidic residues" evidence="3">
    <location>
        <begin position="1138"/>
        <end position="1147"/>
    </location>
</feature>
<proteinExistence type="predicted"/>
<feature type="compositionally biased region" description="Basic residues" evidence="3">
    <location>
        <begin position="661"/>
        <end position="672"/>
    </location>
</feature>
<dbReference type="InterPro" id="IPR052574">
    <property type="entry name" value="CDIRP"/>
</dbReference>
<evidence type="ECO:0000256" key="3">
    <source>
        <dbReference type="SAM" id="MobiDB-lite"/>
    </source>
</evidence>
<feature type="region of interest" description="Disordered" evidence="3">
    <location>
        <begin position="1313"/>
        <end position="1342"/>
    </location>
</feature>
<dbReference type="SMART" id="SM00365">
    <property type="entry name" value="LRR_SD22"/>
    <property type="match status" value="2"/>
</dbReference>
<feature type="compositionally biased region" description="Polar residues" evidence="3">
    <location>
        <begin position="619"/>
        <end position="628"/>
    </location>
</feature>
<protein>
    <submittedName>
        <fullName evidence="4">Septation initiation network scaffold protein cdc11</fullName>
    </submittedName>
</protein>
<keyword evidence="2" id="KW-0677">Repeat</keyword>
<dbReference type="GO" id="GO:0031028">
    <property type="term" value="P:septation initiation signaling"/>
    <property type="evidence" value="ECO:0007669"/>
    <property type="project" value="TreeGrafter"/>
</dbReference>
<dbReference type="InterPro" id="IPR025875">
    <property type="entry name" value="Leu-rich_rpt_4"/>
</dbReference>
<gene>
    <name evidence="4" type="primary">cdc11</name>
    <name evidence="4" type="ORF">DIS24_g8010</name>
</gene>
<dbReference type="Pfam" id="PF12799">
    <property type="entry name" value="LRR_4"/>
    <property type="match status" value="1"/>
</dbReference>
<evidence type="ECO:0000256" key="2">
    <source>
        <dbReference type="ARBA" id="ARBA00022737"/>
    </source>
</evidence>
<feature type="compositionally biased region" description="Low complexity" evidence="3">
    <location>
        <begin position="1180"/>
        <end position="1193"/>
    </location>
</feature>
<dbReference type="PROSITE" id="PS51450">
    <property type="entry name" value="LRR"/>
    <property type="match status" value="5"/>
</dbReference>
<feature type="region of interest" description="Disordered" evidence="3">
    <location>
        <begin position="888"/>
        <end position="947"/>
    </location>
</feature>
<feature type="compositionally biased region" description="Basic and acidic residues" evidence="3">
    <location>
        <begin position="552"/>
        <end position="561"/>
    </location>
</feature>
<feature type="compositionally biased region" description="Basic and acidic residues" evidence="3">
    <location>
        <begin position="264"/>
        <end position="284"/>
    </location>
</feature>
<keyword evidence="5" id="KW-1185">Reference proteome</keyword>
<dbReference type="GO" id="GO:0061499">
    <property type="term" value="C:outer plaque of mitotic spindle pole body"/>
    <property type="evidence" value="ECO:0007669"/>
    <property type="project" value="TreeGrafter"/>
</dbReference>
<dbReference type="PANTHER" id="PTHR47566">
    <property type="match status" value="1"/>
</dbReference>
<feature type="compositionally biased region" description="Polar residues" evidence="3">
    <location>
        <begin position="1025"/>
        <end position="1046"/>
    </location>
</feature>
<reference evidence="4" key="1">
    <citation type="submission" date="2023-06" db="EMBL/GenBank/DDBJ databases">
        <title>Multi-omics analyses reveal the molecular pathogenesis toolkit of Lasiodiplodia hormozganensis, a cross-kingdom pathogen.</title>
        <authorList>
            <person name="Felix C."/>
            <person name="Meneses R."/>
            <person name="Goncalves M.F.M."/>
            <person name="Tilleman L."/>
            <person name="Duarte A.S."/>
            <person name="Jorrin-Novo J.V."/>
            <person name="Van De Peer Y."/>
            <person name="Deforce D."/>
            <person name="Van Nieuwerburgh F."/>
            <person name="Esteves A.C."/>
            <person name="Alves A."/>
        </authorList>
    </citation>
    <scope>NUCLEOTIDE SEQUENCE</scope>
    <source>
        <strain evidence="4">CBS 339.90</strain>
    </source>
</reference>
<dbReference type="SUPFAM" id="SSF52058">
    <property type="entry name" value="L domain-like"/>
    <property type="match status" value="1"/>
</dbReference>
<feature type="compositionally biased region" description="Basic and acidic residues" evidence="3">
    <location>
        <begin position="421"/>
        <end position="434"/>
    </location>
</feature>
<feature type="compositionally biased region" description="Polar residues" evidence="3">
    <location>
        <begin position="673"/>
        <end position="682"/>
    </location>
</feature>
<feature type="region of interest" description="Disordered" evidence="3">
    <location>
        <begin position="1090"/>
        <end position="1280"/>
    </location>
</feature>
<comment type="caution">
    <text evidence="4">The sequence shown here is derived from an EMBL/GenBank/DDBJ whole genome shotgun (WGS) entry which is preliminary data.</text>
</comment>
<dbReference type="SMART" id="SM00369">
    <property type="entry name" value="LRR_TYP"/>
    <property type="match status" value="7"/>
</dbReference>
<dbReference type="PANTHER" id="PTHR47566:SF1">
    <property type="entry name" value="PROTEIN NUD1"/>
    <property type="match status" value="1"/>
</dbReference>
<dbReference type="Gene3D" id="3.80.10.10">
    <property type="entry name" value="Ribonuclease Inhibitor"/>
    <property type="match status" value="3"/>
</dbReference>
<feature type="region of interest" description="Disordered" evidence="3">
    <location>
        <begin position="980"/>
        <end position="1049"/>
    </location>
</feature>
<dbReference type="InterPro" id="IPR001611">
    <property type="entry name" value="Leu-rich_rpt"/>
</dbReference>
<evidence type="ECO:0000313" key="5">
    <source>
        <dbReference type="Proteomes" id="UP001175001"/>
    </source>
</evidence>
<organism evidence="4 5">
    <name type="scientific">Lasiodiplodia hormozganensis</name>
    <dbReference type="NCBI Taxonomy" id="869390"/>
    <lineage>
        <taxon>Eukaryota</taxon>
        <taxon>Fungi</taxon>
        <taxon>Dikarya</taxon>
        <taxon>Ascomycota</taxon>
        <taxon>Pezizomycotina</taxon>
        <taxon>Dothideomycetes</taxon>
        <taxon>Dothideomycetes incertae sedis</taxon>
        <taxon>Botryosphaeriales</taxon>
        <taxon>Botryosphaeriaceae</taxon>
        <taxon>Lasiodiplodia</taxon>
    </lineage>
</organism>
<feature type="compositionally biased region" description="Low complexity" evidence="3">
    <location>
        <begin position="98"/>
        <end position="109"/>
    </location>
</feature>
<feature type="compositionally biased region" description="Polar residues" evidence="3">
    <location>
        <begin position="517"/>
        <end position="530"/>
    </location>
</feature>
<dbReference type="Pfam" id="PF13855">
    <property type="entry name" value="LRR_8"/>
    <property type="match status" value="1"/>
</dbReference>
<feature type="compositionally biased region" description="Basic and acidic residues" evidence="3">
    <location>
        <begin position="737"/>
        <end position="768"/>
    </location>
</feature>
<feature type="compositionally biased region" description="Basic and acidic residues" evidence="3">
    <location>
        <begin position="535"/>
        <end position="544"/>
    </location>
</feature>
<feature type="compositionally biased region" description="Acidic residues" evidence="3">
    <location>
        <begin position="576"/>
        <end position="590"/>
    </location>
</feature>
<accession>A0AA39Y3E7</accession>
<dbReference type="SUPFAM" id="SSF52075">
    <property type="entry name" value="Outer arm dynein light chain 1"/>
    <property type="match status" value="1"/>
</dbReference>
<sequence>MSSQPWLDDLSEDWDDRPPFSSPPPILETPNKIPASGRIPRLPSSPALATVLNSDLPAPTSSPSPSKPLPGKRKVALAERTNSDNNILNNAPDDSHSRSVSASSTGSVVQHGTVEIKPSPSSPTRGKKLQDTPEWKRRLLHGKMGYGDQKDLFSPMGLENMFQPPTLARSSPVSKRRTGISAIKDSFAMPSSPPPWPSQLAQSRSSPARNSLRWNLNSGALNPDVGYGSESEENMSENDNDDGSEKEEEAMSENEDDNVSDTGSEVRHPPAEEDAAEHIPEARQSHHIKHDSQDASLPEIKTHGDTPRVDRESAFGRLPAINTSSAQKSRAVSGHTELTDDSFGPVYITKHRTEDGNVEYAAVDLSKSELEKMRNPSAEQQPQQSNFGESLHSYGSLGSQPMPEDLPTGTPDQITAPDYVGMKRGDFATDEPFKNRPHSPSPRGRKNSNAGSNSSGSNPPTFERPHSRLRYQFMPRHSSPPLSPSTPARRPNPVFLHPERPQSSSSPLKLFGDHDTFTANKLQRRMSQLEDTLFQEEHAAESRRQSGGGAARRMDHLDHLRLPSVEEASFQQPGADYEDDDDDFESDSEEEGARPGFGESASSYFGRGDLDDYPFPDSFGNSQQSSQEPVYDDDDRSGSPPPGSAPRFQFSLNGGTPRQSIHTKRKLSRHSVKSWTTTVTNRDSIKIPKSPRIGLRRALAARGDLEQAEGKRAPPSPFKNPSAKRRRTLLAMDMEERENIPPSRERSRERSRSGYRKRSQETRFDRQLHSGNPDLHPPRRFLRPRNPTPSQRRREQIQADILEATEAYLHNSPKELQVIQEHLESPKSRDRSTYAEDERAVATQIAAFSIKLRQGMRDEDRKRSVTTQDFLDEARFIMDHIRAKGRPNSALQSLAESGGESPIHENSNYNMLAVPDSPLTFSRPPSREGSRSGWRNPGTSAENPRIASHLRKFREDDGDDFMASSFRSLNVKQLEDRTQEESDFFQGQSPDIRILTNHLTQRRRERGQSNATRPDSRESAGHGDSAQSRPSTMESSFGKTNLTTFSRRSDNVATLPPEAVAHLIPQEIAGMSFDRDKGIWIKSRSAGGLSTTMDVSHMTSEEDPLRNIPDLTVDEVKERRRMRRTPPHSDDLQHPRDEDDVFFDDFAEPTSSHKPAEPSSDQTRPRTREGAEIPPSDTNSVPSKFSSHFSSSVTQAETRATSMSDRHANYIPKHIRREETIPEISSPHLDEDYDHDFKSFDDDAPPKPSNFSFHSNRDEHDDGEESPRMDSPGPNALSRLGAFDDEAHDMPTPLKNDFITPRSKFNGYRRATKQTVTDFSPSPSPARDNEMSMVKHPDSEQRRMRFQVSVSRQGRSPAIATQSPANPYSNNPVGFADVTFVLSELPPFTISGEDEHELPNRTLVKRNGTETVNVLEDRYAQGTMELIKALQDNEPEEPFWEDLRRLDLQQKDLPTLNRLDELCYRIEALDVSNNHIAQLAGAPTTLRRLNISNNCLNSLTSWSHLTNLQYLNVSGNAIDSLKGFSMLIHLRELKADENEIDSLDGIMELDGLLKLSVKGNKIKKVDFQGAYLERLTELDLSDNEINSVRSLDTLKSLETLNLDDNELSTFSSERVSKVKRLSLNRNSLTKLDASFFPLLETLAADSNSLSSISGIARLKHLRVLSARDQHPASGDFDTASFLANTDISELYLSSNTIPTIAFPADEATGTPTPFLNLQRLELASCGLHTLPDKFGAAAPNIRSLNLNFNALKDLRPLLNSKKLARLDLAGNRLSRLRRNVLVLGKVKSLRRVDLRNNAFNVGFYPPPSADRRVSRAGVDDDCDVSTLPAENSLLEQENEQQRQPQHLVLPSADEDRDRAYLSRLDADTKLRRRVYEMLVASACKGVKSLDGLAFRREECMRRDEVWERLVKLGVVRKKGGSGGAGGLVEGSESLVLEEKKVQEKEGLGPGPRKKGGFSVGVREVGRV</sequence>
<feature type="region of interest" description="Disordered" evidence="3">
    <location>
        <begin position="1"/>
        <end position="795"/>
    </location>
</feature>
<feature type="compositionally biased region" description="Basic and acidic residues" evidence="3">
    <location>
        <begin position="1327"/>
        <end position="1342"/>
    </location>
</feature>
<feature type="compositionally biased region" description="Basic and acidic residues" evidence="3">
    <location>
        <begin position="1127"/>
        <end position="1137"/>
    </location>
</feature>
<dbReference type="GO" id="GO:0035591">
    <property type="term" value="F:signaling adaptor activity"/>
    <property type="evidence" value="ECO:0007669"/>
    <property type="project" value="TreeGrafter"/>
</dbReference>
<feature type="compositionally biased region" description="Basic and acidic residues" evidence="3">
    <location>
        <begin position="703"/>
        <end position="712"/>
    </location>
</feature>
<evidence type="ECO:0000256" key="1">
    <source>
        <dbReference type="ARBA" id="ARBA00022614"/>
    </source>
</evidence>
<feature type="compositionally biased region" description="Low complexity" evidence="3">
    <location>
        <begin position="447"/>
        <end position="458"/>
    </location>
</feature>
<dbReference type="Proteomes" id="UP001175001">
    <property type="component" value="Unassembled WGS sequence"/>
</dbReference>
<feature type="compositionally biased region" description="Polar residues" evidence="3">
    <location>
        <begin position="321"/>
        <end position="330"/>
    </location>
</feature>
<feature type="compositionally biased region" description="Polar residues" evidence="3">
    <location>
        <begin position="1194"/>
        <end position="1203"/>
    </location>
</feature>
<name>A0AA39Y3E7_9PEZI</name>
<dbReference type="GO" id="GO:1902412">
    <property type="term" value="P:regulation of mitotic cytokinesis"/>
    <property type="evidence" value="ECO:0007669"/>
    <property type="project" value="TreeGrafter"/>
</dbReference>